<dbReference type="PANTHER" id="PTHR43148">
    <property type="entry name" value="GLYCERALDEHYDE-3-PHOSPHATE DEHYDROGENASE 2"/>
    <property type="match status" value="1"/>
</dbReference>
<dbReference type="AlphaFoldDB" id="A0A2N3X1B1"/>
<feature type="binding site" evidence="5">
    <location>
        <position position="179"/>
    </location>
    <ligand>
        <name>D-glyceraldehyde 3-phosphate</name>
        <dbReference type="ChEBI" id="CHEBI:59776"/>
    </ligand>
</feature>
<dbReference type="CDD" id="cd18126">
    <property type="entry name" value="GAPDH_I_C"/>
    <property type="match status" value="1"/>
</dbReference>
<evidence type="ECO:0000259" key="10">
    <source>
        <dbReference type="SMART" id="SM00846"/>
    </source>
</evidence>
<reference evidence="11 12" key="1">
    <citation type="submission" date="2017-12" db="EMBL/GenBank/DDBJ databases">
        <title>Sequencing the genomes of 1000 Actinobacteria strains.</title>
        <authorList>
            <person name="Klenk H.-P."/>
        </authorList>
    </citation>
    <scope>NUCLEOTIDE SEQUENCE [LARGE SCALE GENOMIC DNA]</scope>
    <source>
        <strain evidence="11 12">DSM 45165</strain>
    </source>
</reference>
<name>A0A2N3X1B1_9PSEU</name>
<dbReference type="Gene3D" id="3.40.50.720">
    <property type="entry name" value="NAD(P)-binding Rossmann-like Domain"/>
    <property type="match status" value="1"/>
</dbReference>
<dbReference type="InterPro" id="IPR020828">
    <property type="entry name" value="GlycerAld_3-P_DH_NAD(P)-bd"/>
</dbReference>
<dbReference type="PROSITE" id="PS00071">
    <property type="entry name" value="GAPDH"/>
    <property type="match status" value="1"/>
</dbReference>
<evidence type="ECO:0000256" key="8">
    <source>
        <dbReference type="RuleBase" id="RU000397"/>
    </source>
</evidence>
<dbReference type="CDD" id="cd05214">
    <property type="entry name" value="GAPDH_I_N"/>
    <property type="match status" value="1"/>
</dbReference>
<dbReference type="InterPro" id="IPR006424">
    <property type="entry name" value="Glyceraldehyde-3-P_DH_1"/>
</dbReference>
<feature type="binding site" evidence="6">
    <location>
        <position position="313"/>
    </location>
    <ligand>
        <name>NAD(+)</name>
        <dbReference type="ChEBI" id="CHEBI:57540"/>
    </ligand>
</feature>
<dbReference type="RefSeq" id="WP_101434379.1">
    <property type="nucleotide sequence ID" value="NZ_PJMY01000002.1"/>
</dbReference>
<dbReference type="PRINTS" id="PR00078">
    <property type="entry name" value="G3PDHDRGNASE"/>
</dbReference>
<evidence type="ECO:0000313" key="11">
    <source>
        <dbReference type="EMBL" id="PKV99884.1"/>
    </source>
</evidence>
<dbReference type="Pfam" id="PF00044">
    <property type="entry name" value="Gp_dh_N"/>
    <property type="match status" value="1"/>
</dbReference>
<sequence length="336" mass="35781">MATVAINGLGRIGRATLKVLLTTEGVQVAAVNDLVSIDNLAYLLRYDSVYGRYPRPVSVDGDALVVDGHRIPVSARRTPAELPWRELGVDLVFECTGVFRHEPELAGHLTAGAGFVILSAPARTETVATVVHGTNRAAADQRIISCASCTTNCITPVVEILDRRVGVARAVMTTVHAYTSTQQLIDGPSTDVRRGRAGAVNMLPASTGAALATTRALPELAGRFDGVALRVPLPVGSIADITAVTTRPTTVAEVNDIFRAEATTDRYRDIVGVAEDPIVSTDIVGDPRASVIDAAMTRVVDGTLIKIMSWYDNEWGFTHQMVREALAVLGIAEGSW</sequence>
<feature type="site" description="Activates thiol group during catalysis" evidence="7">
    <location>
        <position position="176"/>
    </location>
</feature>
<dbReference type="GO" id="GO:0005737">
    <property type="term" value="C:cytoplasm"/>
    <property type="evidence" value="ECO:0007669"/>
    <property type="project" value="UniProtKB-SubCell"/>
</dbReference>
<evidence type="ECO:0000256" key="4">
    <source>
        <dbReference type="PIRSR" id="PIRSR000149-1"/>
    </source>
</evidence>
<keyword evidence="3 9" id="KW-0560">Oxidoreductase</keyword>
<dbReference type="SUPFAM" id="SSF51735">
    <property type="entry name" value="NAD(P)-binding Rossmann-fold domains"/>
    <property type="match status" value="1"/>
</dbReference>
<dbReference type="Gene3D" id="3.30.360.10">
    <property type="entry name" value="Dihydrodipicolinate Reductase, domain 2"/>
    <property type="match status" value="1"/>
</dbReference>
<keyword evidence="6" id="KW-0520">NAD</keyword>
<dbReference type="InterPro" id="IPR020830">
    <property type="entry name" value="GlycerAld_3-P_DH_AS"/>
</dbReference>
<dbReference type="EMBL" id="PJMY01000002">
    <property type="protein sequence ID" value="PKV99884.1"/>
    <property type="molecule type" value="Genomic_DNA"/>
</dbReference>
<feature type="binding site" evidence="6">
    <location>
        <position position="33"/>
    </location>
    <ligand>
        <name>NAD(+)</name>
        <dbReference type="ChEBI" id="CHEBI:57540"/>
    </ligand>
</feature>
<evidence type="ECO:0000256" key="9">
    <source>
        <dbReference type="RuleBase" id="RU361160"/>
    </source>
</evidence>
<dbReference type="SUPFAM" id="SSF55347">
    <property type="entry name" value="Glyceraldehyde-3-phosphate dehydrogenase-like, C-terminal domain"/>
    <property type="match status" value="1"/>
</dbReference>
<comment type="caution">
    <text evidence="11">The sequence shown here is derived from an EMBL/GenBank/DDBJ whole genome shotgun (WGS) entry which is preliminary data.</text>
</comment>
<feature type="binding site" evidence="5">
    <location>
        <begin position="148"/>
        <end position="150"/>
    </location>
    <ligand>
        <name>D-glyceraldehyde 3-phosphate</name>
        <dbReference type="ChEBI" id="CHEBI:59776"/>
    </ligand>
</feature>
<protein>
    <recommendedName>
        <fullName evidence="9">Glyceraldehyde-3-phosphate dehydrogenase</fullName>
        <ecNumber evidence="9">1.2.1.-</ecNumber>
    </recommendedName>
</protein>
<evidence type="ECO:0000256" key="2">
    <source>
        <dbReference type="ARBA" id="ARBA00007406"/>
    </source>
</evidence>
<dbReference type="Pfam" id="PF02800">
    <property type="entry name" value="Gp_dh_C"/>
    <property type="match status" value="1"/>
</dbReference>
<dbReference type="GO" id="GO:0050661">
    <property type="term" value="F:NADP binding"/>
    <property type="evidence" value="ECO:0007669"/>
    <property type="project" value="InterPro"/>
</dbReference>
<dbReference type="Proteomes" id="UP000233750">
    <property type="component" value="Unassembled WGS sequence"/>
</dbReference>
<feature type="binding site" evidence="5">
    <location>
        <position position="230"/>
    </location>
    <ligand>
        <name>D-glyceraldehyde 3-phosphate</name>
        <dbReference type="ChEBI" id="CHEBI:59776"/>
    </ligand>
</feature>
<feature type="binding site" evidence="5">
    <location>
        <begin position="207"/>
        <end position="208"/>
    </location>
    <ligand>
        <name>D-glyceraldehyde 3-phosphate</name>
        <dbReference type="ChEBI" id="CHEBI:59776"/>
    </ligand>
</feature>
<evidence type="ECO:0000256" key="1">
    <source>
        <dbReference type="ARBA" id="ARBA00004496"/>
    </source>
</evidence>
<keyword evidence="6" id="KW-0547">Nucleotide-binding</keyword>
<dbReference type="GO" id="GO:0051287">
    <property type="term" value="F:NAD binding"/>
    <property type="evidence" value="ECO:0007669"/>
    <property type="project" value="InterPro"/>
</dbReference>
<proteinExistence type="inferred from homology"/>
<comment type="subcellular location">
    <subcellularLocation>
        <location evidence="1">Cytoplasm</location>
    </subcellularLocation>
</comment>
<feature type="binding site" evidence="6">
    <location>
        <position position="77"/>
    </location>
    <ligand>
        <name>NAD(+)</name>
        <dbReference type="ChEBI" id="CHEBI:57540"/>
    </ligand>
</feature>
<feature type="binding site" evidence="6">
    <location>
        <position position="119"/>
    </location>
    <ligand>
        <name>NAD(+)</name>
        <dbReference type="ChEBI" id="CHEBI:57540"/>
    </ligand>
</feature>
<dbReference type="NCBIfam" id="TIGR01534">
    <property type="entry name" value="GAPDH-I"/>
    <property type="match status" value="1"/>
</dbReference>
<evidence type="ECO:0000256" key="7">
    <source>
        <dbReference type="PIRSR" id="PIRSR000149-4"/>
    </source>
</evidence>
<feature type="active site" description="Nucleophile" evidence="4">
    <location>
        <position position="149"/>
    </location>
</feature>
<dbReference type="OrthoDB" id="9803304at2"/>
<evidence type="ECO:0000256" key="6">
    <source>
        <dbReference type="PIRSR" id="PIRSR000149-3"/>
    </source>
</evidence>
<feature type="binding site" evidence="6">
    <location>
        <begin position="11"/>
        <end position="12"/>
    </location>
    <ligand>
        <name>NAD(+)</name>
        <dbReference type="ChEBI" id="CHEBI:57540"/>
    </ligand>
</feature>
<organism evidence="11 12">
    <name type="scientific">Amycolatopsis echigonensis</name>
    <dbReference type="NCBI Taxonomy" id="2576905"/>
    <lineage>
        <taxon>Bacteria</taxon>
        <taxon>Bacillati</taxon>
        <taxon>Actinomycetota</taxon>
        <taxon>Actinomycetes</taxon>
        <taxon>Pseudonocardiales</taxon>
        <taxon>Pseudonocardiaceae</taxon>
        <taxon>Amycolatopsis</taxon>
    </lineage>
</organism>
<dbReference type="GO" id="GO:0006006">
    <property type="term" value="P:glucose metabolic process"/>
    <property type="evidence" value="ECO:0007669"/>
    <property type="project" value="InterPro"/>
</dbReference>
<dbReference type="GO" id="GO:0004365">
    <property type="term" value="F:glyceraldehyde-3-phosphate dehydrogenase (NAD+) (phosphorylating) activity"/>
    <property type="evidence" value="ECO:0007669"/>
    <property type="project" value="UniProtKB-ARBA"/>
</dbReference>
<dbReference type="EC" id="1.2.1.-" evidence="9"/>
<keyword evidence="12" id="KW-1185">Reference proteome</keyword>
<dbReference type="FunFam" id="3.40.50.720:FF:000001">
    <property type="entry name" value="Glyceraldehyde-3-phosphate dehydrogenase"/>
    <property type="match status" value="1"/>
</dbReference>
<dbReference type="FunFam" id="3.30.360.10:FF:000002">
    <property type="entry name" value="Glyceraldehyde-3-phosphate dehydrogenase"/>
    <property type="match status" value="1"/>
</dbReference>
<accession>A0A2N3X1B1</accession>
<dbReference type="SMART" id="SM00846">
    <property type="entry name" value="Gp_dh_N"/>
    <property type="match status" value="1"/>
</dbReference>
<dbReference type="InterPro" id="IPR036291">
    <property type="entry name" value="NAD(P)-bd_dom_sf"/>
</dbReference>
<dbReference type="InterPro" id="IPR020829">
    <property type="entry name" value="GlycerAld_3-P_DH_cat"/>
</dbReference>
<dbReference type="InterPro" id="IPR020831">
    <property type="entry name" value="GlycerAld/Erythrose_P_DH"/>
</dbReference>
<evidence type="ECO:0000256" key="3">
    <source>
        <dbReference type="ARBA" id="ARBA00023002"/>
    </source>
</evidence>
<evidence type="ECO:0000256" key="5">
    <source>
        <dbReference type="PIRSR" id="PIRSR000149-2"/>
    </source>
</evidence>
<gene>
    <name evidence="11" type="ORF">ATK30_0877</name>
</gene>
<dbReference type="PIRSF" id="PIRSF000149">
    <property type="entry name" value="GAP_DH"/>
    <property type="match status" value="1"/>
</dbReference>
<evidence type="ECO:0000313" key="12">
    <source>
        <dbReference type="Proteomes" id="UP000233750"/>
    </source>
</evidence>
<feature type="domain" description="Glyceraldehyde 3-phosphate dehydrogenase NAD(P) binding" evidence="10">
    <location>
        <begin position="2"/>
        <end position="149"/>
    </location>
</feature>
<comment type="similarity">
    <text evidence="2 8">Belongs to the glyceraldehyde-3-phosphate dehydrogenase family.</text>
</comment>